<evidence type="ECO:0000259" key="12">
    <source>
        <dbReference type="Pfam" id="PF13609"/>
    </source>
</evidence>
<dbReference type="PANTHER" id="PTHR34501:SF9">
    <property type="entry name" value="MAJOR OUTER MEMBRANE PROTEIN P.IA"/>
    <property type="match status" value="1"/>
</dbReference>
<keyword evidence="7" id="KW-0406">Ion transport</keyword>
<name>A0A367PAI1_CUPNE</name>
<evidence type="ECO:0000256" key="10">
    <source>
        <dbReference type="ARBA" id="ARBA00023237"/>
    </source>
</evidence>
<evidence type="ECO:0000256" key="11">
    <source>
        <dbReference type="SAM" id="SignalP"/>
    </source>
</evidence>
<dbReference type="InterPro" id="IPR050298">
    <property type="entry name" value="Gram-neg_bact_OMP"/>
</dbReference>
<dbReference type="PRINTS" id="PR00184">
    <property type="entry name" value="NEISSPPORIN"/>
</dbReference>
<dbReference type="PANTHER" id="PTHR34501">
    <property type="entry name" value="PROTEIN YDDL-RELATED"/>
    <property type="match status" value="1"/>
</dbReference>
<dbReference type="GO" id="GO:0015288">
    <property type="term" value="F:porin activity"/>
    <property type="evidence" value="ECO:0007669"/>
    <property type="project" value="UniProtKB-KW"/>
</dbReference>
<comment type="subunit">
    <text evidence="2">Homotrimer.</text>
</comment>
<keyword evidence="3" id="KW-0813">Transport</keyword>
<dbReference type="GO" id="GO:0009279">
    <property type="term" value="C:cell outer membrane"/>
    <property type="evidence" value="ECO:0007669"/>
    <property type="project" value="UniProtKB-SubCell"/>
</dbReference>
<keyword evidence="9" id="KW-0472">Membrane</keyword>
<keyword evidence="4" id="KW-1134">Transmembrane beta strand</keyword>
<evidence type="ECO:0000256" key="5">
    <source>
        <dbReference type="ARBA" id="ARBA00022692"/>
    </source>
</evidence>
<evidence type="ECO:0000256" key="6">
    <source>
        <dbReference type="ARBA" id="ARBA00022729"/>
    </source>
</evidence>
<dbReference type="Pfam" id="PF13609">
    <property type="entry name" value="Porin_4"/>
    <property type="match status" value="1"/>
</dbReference>
<reference evidence="13 14" key="1">
    <citation type="submission" date="2018-04" db="EMBL/GenBank/DDBJ databases">
        <title>Cupriavidus necator CR12 genome sequencing and assembly.</title>
        <authorList>
            <person name="Ben Fekih I."/>
            <person name="Mazhar H.S."/>
            <person name="Bello S.K."/>
            <person name="Rensing C."/>
        </authorList>
    </citation>
    <scope>NUCLEOTIDE SEQUENCE [LARGE SCALE GENOMIC DNA]</scope>
    <source>
        <strain evidence="13 14">CR12</strain>
    </source>
</reference>
<keyword evidence="6 11" id="KW-0732">Signal</keyword>
<dbReference type="Gene3D" id="2.40.160.10">
    <property type="entry name" value="Porin"/>
    <property type="match status" value="1"/>
</dbReference>
<evidence type="ECO:0000256" key="4">
    <source>
        <dbReference type="ARBA" id="ARBA00022452"/>
    </source>
</evidence>
<keyword evidence="10" id="KW-0998">Cell outer membrane</keyword>
<evidence type="ECO:0000313" key="13">
    <source>
        <dbReference type="EMBL" id="RCJ04095.1"/>
    </source>
</evidence>
<evidence type="ECO:0000256" key="2">
    <source>
        <dbReference type="ARBA" id="ARBA00011233"/>
    </source>
</evidence>
<proteinExistence type="predicted"/>
<accession>A0A367PAI1</accession>
<dbReference type="CDD" id="cd00342">
    <property type="entry name" value="gram_neg_porins"/>
    <property type="match status" value="1"/>
</dbReference>
<evidence type="ECO:0000256" key="7">
    <source>
        <dbReference type="ARBA" id="ARBA00023065"/>
    </source>
</evidence>
<keyword evidence="8" id="KW-0626">Porin</keyword>
<evidence type="ECO:0000256" key="1">
    <source>
        <dbReference type="ARBA" id="ARBA00004571"/>
    </source>
</evidence>
<evidence type="ECO:0000256" key="8">
    <source>
        <dbReference type="ARBA" id="ARBA00023114"/>
    </source>
</evidence>
<feature type="domain" description="Porin" evidence="12">
    <location>
        <begin position="10"/>
        <end position="348"/>
    </location>
</feature>
<gene>
    <name evidence="13" type="ORF">DDK22_33800</name>
</gene>
<comment type="subcellular location">
    <subcellularLocation>
        <location evidence="1">Cell outer membrane</location>
        <topology evidence="1">Multi-pass membrane protein</topology>
    </subcellularLocation>
</comment>
<dbReference type="InterPro" id="IPR002299">
    <property type="entry name" value="Porin_Neis"/>
</dbReference>
<evidence type="ECO:0000313" key="14">
    <source>
        <dbReference type="Proteomes" id="UP000253501"/>
    </source>
</evidence>
<organism evidence="13 14">
    <name type="scientific">Cupriavidus necator</name>
    <name type="common">Alcaligenes eutrophus</name>
    <name type="synonym">Ralstonia eutropha</name>
    <dbReference type="NCBI Taxonomy" id="106590"/>
    <lineage>
        <taxon>Bacteria</taxon>
        <taxon>Pseudomonadati</taxon>
        <taxon>Pseudomonadota</taxon>
        <taxon>Betaproteobacteria</taxon>
        <taxon>Burkholderiales</taxon>
        <taxon>Burkholderiaceae</taxon>
        <taxon>Cupriavidus</taxon>
    </lineage>
</organism>
<dbReference type="AlphaFoldDB" id="A0A367PAI1"/>
<dbReference type="InterPro" id="IPR033900">
    <property type="entry name" value="Gram_neg_porin_domain"/>
</dbReference>
<feature type="chain" id="PRO_5016636096" evidence="11">
    <location>
        <begin position="25"/>
        <end position="377"/>
    </location>
</feature>
<comment type="caution">
    <text evidence="13">The sequence shown here is derived from an EMBL/GenBank/DDBJ whole genome shotgun (WGS) entry which is preliminary data.</text>
</comment>
<dbReference type="InterPro" id="IPR023614">
    <property type="entry name" value="Porin_dom_sf"/>
</dbReference>
<protein>
    <submittedName>
        <fullName evidence="13">Porin</fullName>
    </submittedName>
</protein>
<feature type="signal peptide" evidence="11">
    <location>
        <begin position="1"/>
        <end position="24"/>
    </location>
</feature>
<evidence type="ECO:0000256" key="3">
    <source>
        <dbReference type="ARBA" id="ARBA00022448"/>
    </source>
</evidence>
<dbReference type="EMBL" id="QDHA01000113">
    <property type="protein sequence ID" value="RCJ04095.1"/>
    <property type="molecule type" value="Genomic_DNA"/>
</dbReference>
<dbReference type="GO" id="GO:0046930">
    <property type="term" value="C:pore complex"/>
    <property type="evidence" value="ECO:0007669"/>
    <property type="project" value="UniProtKB-KW"/>
</dbReference>
<keyword evidence="5" id="KW-0812">Transmembrane</keyword>
<dbReference type="GO" id="GO:0006811">
    <property type="term" value="P:monoatomic ion transport"/>
    <property type="evidence" value="ECO:0007669"/>
    <property type="project" value="UniProtKB-KW"/>
</dbReference>
<dbReference type="Proteomes" id="UP000253501">
    <property type="component" value="Unassembled WGS sequence"/>
</dbReference>
<dbReference type="RefSeq" id="WP_114135733.1">
    <property type="nucleotide sequence ID" value="NZ_CP068436.1"/>
</dbReference>
<dbReference type="SUPFAM" id="SSF56935">
    <property type="entry name" value="Porins"/>
    <property type="match status" value="1"/>
</dbReference>
<evidence type="ECO:0000256" key="9">
    <source>
        <dbReference type="ARBA" id="ARBA00023136"/>
    </source>
</evidence>
<sequence length="377" mass="40434">MQRKLPSVAALSALAMCWGNAAFAQSSVTLYGVMSVGVGYVSNEGGHSSTKLISGTNQNSRWGLRGVEDLGGGSKAVFALESGFGIDDGKSQQGGRLFGRQAFVGLSNDSYGTVSFGRQYDSMYDYIDYMIAPVAAVGLGGHIGDNDNTFGSFRHNNSVKYVTPTWNGFQAEASYALSEAASTSNNRSFSLGGLYDQGPWRIALTYLQLDNPGLASGNASGAVTDDYFGAPFVLFHTSPLSNTVGVSKQRVAGLGAGYQFEKLRINGVVTTSRYDYKDGVSLRLDNYDANLSYKLSPALVFGAAYVYTNGQYSGGFNASPKWHMGQLSLDYFFSKRTDVYIYGMYQKASSAVADIYSFVPSSNGHQTAVVAGIRHKF</sequence>